<feature type="domain" description="Outer membrane protein beta-barrel" evidence="2">
    <location>
        <begin position="32"/>
        <end position="196"/>
    </location>
</feature>
<gene>
    <name evidence="3" type="ORF">J8H85_09535</name>
</gene>
<evidence type="ECO:0000313" key="3">
    <source>
        <dbReference type="EMBL" id="MBP0904070.1"/>
    </source>
</evidence>
<dbReference type="InterPro" id="IPR025665">
    <property type="entry name" value="Beta-barrel_OMP_2"/>
</dbReference>
<dbReference type="Proteomes" id="UP000670776">
    <property type="component" value="Unassembled WGS sequence"/>
</dbReference>
<accession>A0ABS4BTZ5</accession>
<dbReference type="Pfam" id="PF13568">
    <property type="entry name" value="OMP_b-brl_2"/>
    <property type="match status" value="1"/>
</dbReference>
<evidence type="ECO:0000256" key="1">
    <source>
        <dbReference type="SAM" id="SignalP"/>
    </source>
</evidence>
<protein>
    <submittedName>
        <fullName evidence="3">PorT family protein</fullName>
    </submittedName>
</protein>
<keyword evidence="1" id="KW-0732">Signal</keyword>
<dbReference type="RefSeq" id="WP_209654968.1">
    <property type="nucleotide sequence ID" value="NZ_JAGJCB010000007.1"/>
</dbReference>
<sequence>MKTILKKTIILTTIILSAMSIQAQIKYGVQTRGILNKSSFKTEGDESPEKEWKLGYGIGVFAEIPLKNNFYLRPSLNYQQKGTKMDLDLSIEGASGTQKAEIKLEYIEMPILFVFNLNKWYIGAGPSLGYGISGKAEISQAIEGNTETLYYKPFKKVEDGGLGFNQFDLSLNAIIGLHIFDKGMIQLGYLHGLSNVVNTDEFKDDTFKNRSVILTLGYCFN</sequence>
<evidence type="ECO:0000313" key="4">
    <source>
        <dbReference type="Proteomes" id="UP000670776"/>
    </source>
</evidence>
<proteinExistence type="predicted"/>
<feature type="signal peptide" evidence="1">
    <location>
        <begin position="1"/>
        <end position="23"/>
    </location>
</feature>
<comment type="caution">
    <text evidence="3">The sequence shown here is derived from an EMBL/GenBank/DDBJ whole genome shotgun (WGS) entry which is preliminary data.</text>
</comment>
<reference evidence="3 4" key="1">
    <citation type="submission" date="2021-04" db="EMBL/GenBank/DDBJ databases">
        <title>Mariniflexile gromovii gen. nov., sp. nov., a gliding bacterium isolated from the sea urchin Strongylocentrotus intermedius.</title>
        <authorList>
            <person name="Ko S."/>
            <person name="Le V."/>
            <person name="Ahn C.-Y."/>
            <person name="Oh H.-M."/>
        </authorList>
    </citation>
    <scope>NUCLEOTIDE SEQUENCE [LARGE SCALE GENOMIC DNA]</scope>
    <source>
        <strain evidence="3 4">KCTC 12570</strain>
    </source>
</reference>
<name>A0ABS4BTZ5_9FLAO</name>
<keyword evidence="4" id="KW-1185">Reference proteome</keyword>
<dbReference type="EMBL" id="JAGJCB010000007">
    <property type="protein sequence ID" value="MBP0904070.1"/>
    <property type="molecule type" value="Genomic_DNA"/>
</dbReference>
<organism evidence="3 4">
    <name type="scientific">Mariniflexile gromovii</name>
    <dbReference type="NCBI Taxonomy" id="362523"/>
    <lineage>
        <taxon>Bacteria</taxon>
        <taxon>Pseudomonadati</taxon>
        <taxon>Bacteroidota</taxon>
        <taxon>Flavobacteriia</taxon>
        <taxon>Flavobacteriales</taxon>
        <taxon>Flavobacteriaceae</taxon>
        <taxon>Mariniflexile</taxon>
    </lineage>
</organism>
<evidence type="ECO:0000259" key="2">
    <source>
        <dbReference type="Pfam" id="PF13568"/>
    </source>
</evidence>
<feature type="chain" id="PRO_5046817414" evidence="1">
    <location>
        <begin position="24"/>
        <end position="221"/>
    </location>
</feature>